<evidence type="ECO:0000256" key="3">
    <source>
        <dbReference type="ARBA" id="ARBA00022741"/>
    </source>
</evidence>
<comment type="function">
    <text evidence="9">Catalyzes the attachment of valine to tRNA(Val). As ValRS can inadvertently accommodate and process structurally similar amino acids such as threonine, to avoid such errors, it has a 'posttransfer' editing activity that hydrolyzes mischarged Thr-tRNA(Val) in a tRNA-dependent manner.</text>
</comment>
<dbReference type="InterPro" id="IPR002303">
    <property type="entry name" value="Valyl-tRNA_ligase"/>
</dbReference>
<keyword evidence="1 9" id="KW-0963">Cytoplasm</keyword>
<evidence type="ECO:0000259" key="11">
    <source>
        <dbReference type="Pfam" id="PF08264"/>
    </source>
</evidence>
<dbReference type="RefSeq" id="WP_129722206.1">
    <property type="nucleotide sequence ID" value="NZ_CP101808.1"/>
</dbReference>
<dbReference type="Gene3D" id="1.10.287.380">
    <property type="entry name" value="Valyl-tRNA synthetase, C-terminal domain"/>
    <property type="match status" value="1"/>
</dbReference>
<keyword evidence="14" id="KW-1185">Reference proteome</keyword>
<evidence type="ECO:0000256" key="9">
    <source>
        <dbReference type="HAMAP-Rule" id="MF_02004"/>
    </source>
</evidence>
<evidence type="ECO:0000313" key="14">
    <source>
        <dbReference type="Proteomes" id="UP001059576"/>
    </source>
</evidence>
<dbReference type="Pfam" id="PF00133">
    <property type="entry name" value="tRNA-synt_1"/>
    <property type="match status" value="2"/>
</dbReference>
<comment type="similarity">
    <text evidence="9">Belongs to the class-I aminoacyl-tRNA synthetase family. ValS type 1 subfamily.</text>
</comment>
<dbReference type="Pfam" id="PF08264">
    <property type="entry name" value="Anticodon_1"/>
    <property type="match status" value="1"/>
</dbReference>
<evidence type="ECO:0000313" key="13">
    <source>
        <dbReference type="EMBL" id="UUD37128.1"/>
    </source>
</evidence>
<feature type="short sequence motif" description="'KMSKS' region" evidence="9">
    <location>
        <begin position="510"/>
        <end position="514"/>
    </location>
</feature>
<dbReference type="CDD" id="cd00817">
    <property type="entry name" value="ValRS_core"/>
    <property type="match status" value="1"/>
</dbReference>
<keyword evidence="7 9" id="KW-0030">Aminoacyl-tRNA synthetase</keyword>
<dbReference type="InterPro" id="IPR013155">
    <property type="entry name" value="M/V/L/I-tRNA-synth_anticd-bd"/>
</dbReference>
<dbReference type="Gene3D" id="3.40.50.620">
    <property type="entry name" value="HUPs"/>
    <property type="match status" value="2"/>
</dbReference>
<keyword evidence="5 9" id="KW-0648">Protein biosynthesis</keyword>
<comment type="subcellular location">
    <subcellularLocation>
        <location evidence="9">Cytoplasm</location>
    </subcellularLocation>
</comment>
<comment type="domain">
    <text evidence="9">The C-terminal coiled-coil domain is crucial for aminoacylation activity.</text>
</comment>
<accession>A0ABY5J2X8</accession>
<reference evidence="13" key="1">
    <citation type="submission" date="2022-07" db="EMBL/GenBank/DDBJ databases">
        <title>Complete genome of Mycoplasma equigenitalium type strain T37.</title>
        <authorList>
            <person name="Spergser J."/>
        </authorList>
    </citation>
    <scope>NUCLEOTIDE SEQUENCE</scope>
    <source>
        <strain evidence="13">T37</strain>
    </source>
</reference>
<dbReference type="SUPFAM" id="SSF47323">
    <property type="entry name" value="Anticodon-binding domain of a subclass of class I aminoacyl-tRNA synthetases"/>
    <property type="match status" value="1"/>
</dbReference>
<protein>
    <recommendedName>
        <fullName evidence="9">Valine--tRNA ligase</fullName>
        <ecNumber evidence="9">6.1.1.9</ecNumber>
    </recommendedName>
    <alternativeName>
        <fullName evidence="9">Valyl-tRNA synthetase</fullName>
        <shortName evidence="9">ValRS</shortName>
    </alternativeName>
</protein>
<dbReference type="NCBIfam" id="TIGR00422">
    <property type="entry name" value="valS"/>
    <property type="match status" value="1"/>
</dbReference>
<feature type="domain" description="Valyl-tRNA synthetase tRNA-binding arm" evidence="12">
    <location>
        <begin position="767"/>
        <end position="824"/>
    </location>
</feature>
<gene>
    <name evidence="9" type="primary">valS</name>
    <name evidence="13" type="ORF">NPA09_00945</name>
</gene>
<feature type="domain" description="Aminoacyl-tRNA synthetase class Ia" evidence="10">
    <location>
        <begin position="429"/>
        <end position="550"/>
    </location>
</feature>
<dbReference type="SUPFAM" id="SSF52374">
    <property type="entry name" value="Nucleotidylyl transferase"/>
    <property type="match status" value="1"/>
</dbReference>
<feature type="coiled-coil region" evidence="9">
    <location>
        <begin position="767"/>
        <end position="822"/>
    </location>
</feature>
<dbReference type="EMBL" id="CP101808">
    <property type="protein sequence ID" value="UUD37128.1"/>
    <property type="molecule type" value="Genomic_DNA"/>
</dbReference>
<dbReference type="Pfam" id="PF10458">
    <property type="entry name" value="Val_tRNA-synt_C"/>
    <property type="match status" value="1"/>
</dbReference>
<dbReference type="EC" id="6.1.1.9" evidence="9"/>
<dbReference type="InterPro" id="IPR009008">
    <property type="entry name" value="Val/Leu/Ile-tRNA-synth_edit"/>
</dbReference>
<dbReference type="PANTHER" id="PTHR11946:SF93">
    <property type="entry name" value="VALINE--TRNA LIGASE, CHLOROPLASTIC_MITOCHONDRIAL 2"/>
    <property type="match status" value="1"/>
</dbReference>
<evidence type="ECO:0000259" key="12">
    <source>
        <dbReference type="Pfam" id="PF10458"/>
    </source>
</evidence>
<dbReference type="NCBIfam" id="NF004349">
    <property type="entry name" value="PRK05729.1"/>
    <property type="match status" value="1"/>
</dbReference>
<keyword evidence="3 9" id="KW-0547">Nucleotide-binding</keyword>
<comment type="catalytic activity">
    <reaction evidence="8 9">
        <text>tRNA(Val) + L-valine + ATP = L-valyl-tRNA(Val) + AMP + diphosphate</text>
        <dbReference type="Rhea" id="RHEA:10704"/>
        <dbReference type="Rhea" id="RHEA-COMP:9672"/>
        <dbReference type="Rhea" id="RHEA-COMP:9708"/>
        <dbReference type="ChEBI" id="CHEBI:30616"/>
        <dbReference type="ChEBI" id="CHEBI:33019"/>
        <dbReference type="ChEBI" id="CHEBI:57762"/>
        <dbReference type="ChEBI" id="CHEBI:78442"/>
        <dbReference type="ChEBI" id="CHEBI:78537"/>
        <dbReference type="ChEBI" id="CHEBI:456215"/>
        <dbReference type="EC" id="6.1.1.9"/>
    </reaction>
</comment>
<evidence type="ECO:0000256" key="6">
    <source>
        <dbReference type="ARBA" id="ARBA00023054"/>
    </source>
</evidence>
<feature type="short sequence motif" description="'HIGH' region" evidence="9">
    <location>
        <begin position="41"/>
        <end position="51"/>
    </location>
</feature>
<evidence type="ECO:0000256" key="5">
    <source>
        <dbReference type="ARBA" id="ARBA00022917"/>
    </source>
</evidence>
<evidence type="ECO:0000256" key="1">
    <source>
        <dbReference type="ARBA" id="ARBA00022490"/>
    </source>
</evidence>
<evidence type="ECO:0000256" key="4">
    <source>
        <dbReference type="ARBA" id="ARBA00022840"/>
    </source>
</evidence>
<dbReference type="SUPFAM" id="SSF46589">
    <property type="entry name" value="tRNA-binding arm"/>
    <property type="match status" value="1"/>
</dbReference>
<sequence length="826" mass="96287">MDKIFDHNKYEPIVFKKWQEKRYFSKHDTSKKPFTILLPPPNVTGVLHLGHALDTYIPDTVNRFYKLNGYDVWFIAGMDHAGIATQSKVEQLLVKEGKDKHKLGREAFLKECWNWKAKYSQIMRKQWEGLGLSLDLENERFTLDDDANEAVLKVFVDLYHKGYIYQGYSPINWDCQLKTALSNIEVINEETKQDMVYIKYPVVGSKEHVTIATVRTETLFSDVAVVYHPKDKRYKHLAGKKILHPLLKTEIPIIADEYIDPAFGTGLMKLSAHATEDIAIIKKHQLAVNETINDDGVLYNANEFSGLDRLAARKAINKYLLEHNFVEKVEETISNVGYSERTKTPVEILVRKQWFVKMDKFGQDVLANLKTKFGSKFYPSRFANELKRWMLKVHDWTISRQLWWGHRIPAWYKNEEVKVQIDSPGPGWVQDEDVLDTWFSSGISSFTFLGWPQTNKHLKHYYPVNLLVTGRDLIFFWIARMYFFSLEFIGKAPFKDIMIHGLVRDENNVKMSKSLNNGIDPNDVIAKYGSDTLRWSIVSNTKAGNDLRISNKDFAIHQALINKLWNVARYIKNKKENGVDDKLHEVDKWINNKLLNLKKNIEKLLKKYEFSLIGKEVEKYIFNDFSSWYIELSKTLNNKQHSLEILKKSLLVLHPFLPFVTDAIFSEVFNESLLDFSWPVIKKFAITNHIDITIEIVTSIRKYRQNNNISNKDMIYFNFEGEIDNKTLVSIKKMANCEVMLNKDYLVALSMGNLYIKMDDSIKAQIKKDLEAQIKFYEAEIVRSTNILNNKNFMSKAPAEKIAEEKAKFEDYKQKLAQYKKELACN</sequence>
<name>A0ABY5J2X8_9BACT</name>
<evidence type="ECO:0000256" key="2">
    <source>
        <dbReference type="ARBA" id="ARBA00022598"/>
    </source>
</evidence>
<dbReference type="InterPro" id="IPR010978">
    <property type="entry name" value="tRNA-bd_arm"/>
</dbReference>
<dbReference type="InterPro" id="IPR019499">
    <property type="entry name" value="Val-tRNA_synth_tRNA-bd"/>
</dbReference>
<dbReference type="SUPFAM" id="SSF50677">
    <property type="entry name" value="ValRS/IleRS/LeuRS editing domain"/>
    <property type="match status" value="1"/>
</dbReference>
<evidence type="ECO:0000256" key="7">
    <source>
        <dbReference type="ARBA" id="ARBA00023146"/>
    </source>
</evidence>
<organism evidence="13 14">
    <name type="scientific">Mycoplasmopsis equigenitalium</name>
    <dbReference type="NCBI Taxonomy" id="114883"/>
    <lineage>
        <taxon>Bacteria</taxon>
        <taxon>Bacillati</taxon>
        <taxon>Mycoplasmatota</taxon>
        <taxon>Mycoplasmoidales</taxon>
        <taxon>Metamycoplasmataceae</taxon>
        <taxon>Mycoplasmopsis</taxon>
    </lineage>
</organism>
<comment type="subunit">
    <text evidence="9">Monomer.</text>
</comment>
<dbReference type="InterPro" id="IPR037118">
    <property type="entry name" value="Val-tRNA_synth_C_sf"/>
</dbReference>
<dbReference type="GO" id="GO:0004832">
    <property type="term" value="F:valine-tRNA ligase activity"/>
    <property type="evidence" value="ECO:0007669"/>
    <property type="project" value="UniProtKB-EC"/>
</dbReference>
<dbReference type="PROSITE" id="PS00178">
    <property type="entry name" value="AA_TRNA_LIGASE_I"/>
    <property type="match status" value="1"/>
</dbReference>
<evidence type="ECO:0000259" key="10">
    <source>
        <dbReference type="Pfam" id="PF00133"/>
    </source>
</evidence>
<dbReference type="Gene3D" id="1.10.730.10">
    <property type="entry name" value="Isoleucyl-tRNA Synthetase, Domain 1"/>
    <property type="match status" value="1"/>
</dbReference>
<feature type="domain" description="Aminoacyl-tRNA synthetase class Ia" evidence="10">
    <location>
        <begin position="14"/>
        <end position="420"/>
    </location>
</feature>
<feature type="domain" description="Methionyl/Valyl/Leucyl/Isoleucyl-tRNA synthetase anticodon-binding" evidence="11">
    <location>
        <begin position="587"/>
        <end position="713"/>
    </location>
</feature>
<keyword evidence="4 9" id="KW-0067">ATP-binding</keyword>
<dbReference type="InterPro" id="IPR014729">
    <property type="entry name" value="Rossmann-like_a/b/a_fold"/>
</dbReference>
<dbReference type="PANTHER" id="PTHR11946">
    <property type="entry name" value="VALYL-TRNA SYNTHETASES"/>
    <property type="match status" value="1"/>
</dbReference>
<dbReference type="InterPro" id="IPR002300">
    <property type="entry name" value="aa-tRNA-synth_Ia"/>
</dbReference>
<evidence type="ECO:0000256" key="8">
    <source>
        <dbReference type="ARBA" id="ARBA00047552"/>
    </source>
</evidence>
<proteinExistence type="inferred from homology"/>
<dbReference type="Proteomes" id="UP001059576">
    <property type="component" value="Chromosome"/>
</dbReference>
<keyword evidence="2 9" id="KW-0436">Ligase</keyword>
<dbReference type="InterPro" id="IPR001412">
    <property type="entry name" value="aa-tRNA-synth_I_CS"/>
</dbReference>
<dbReference type="HAMAP" id="MF_02004">
    <property type="entry name" value="Val_tRNA_synth_type1"/>
    <property type="match status" value="1"/>
</dbReference>
<dbReference type="PRINTS" id="PR00986">
    <property type="entry name" value="TRNASYNTHVAL"/>
</dbReference>
<feature type="binding site" evidence="9">
    <location>
        <position position="513"/>
    </location>
    <ligand>
        <name>ATP</name>
        <dbReference type="ChEBI" id="CHEBI:30616"/>
    </ligand>
</feature>
<dbReference type="InterPro" id="IPR009080">
    <property type="entry name" value="tRNAsynth_Ia_anticodon-bd"/>
</dbReference>
<keyword evidence="6 9" id="KW-0175">Coiled coil</keyword>
<comment type="domain">
    <text evidence="9">ValRS has two distinct active sites: one for aminoacylation and one for editing. The misactivated threonine is translocated from the active site to the editing site.</text>
</comment>